<dbReference type="InterPro" id="IPR006059">
    <property type="entry name" value="SBP"/>
</dbReference>
<dbReference type="Gene3D" id="3.40.190.10">
    <property type="entry name" value="Periplasmic binding protein-like II"/>
    <property type="match status" value="2"/>
</dbReference>
<dbReference type="InterPro" id="IPR006311">
    <property type="entry name" value="TAT_signal"/>
</dbReference>
<dbReference type="InterPro" id="IPR019546">
    <property type="entry name" value="TAT_signal_bac_arc"/>
</dbReference>
<dbReference type="PANTHER" id="PTHR43649:SF12">
    <property type="entry name" value="DIACETYLCHITOBIOSE BINDING PROTEIN DASA"/>
    <property type="match status" value="1"/>
</dbReference>
<dbReference type="PROSITE" id="PS51257">
    <property type="entry name" value="PROKAR_LIPOPROTEIN"/>
    <property type="match status" value="1"/>
</dbReference>
<dbReference type="PANTHER" id="PTHR43649">
    <property type="entry name" value="ARABINOSE-BINDING PROTEIN-RELATED"/>
    <property type="match status" value="1"/>
</dbReference>
<dbReference type="NCBIfam" id="TIGR01409">
    <property type="entry name" value="TAT_signal_seq"/>
    <property type="match status" value="1"/>
</dbReference>
<gene>
    <name evidence="2" type="ORF">F4Y42_13605</name>
</gene>
<dbReference type="SUPFAM" id="SSF53850">
    <property type="entry name" value="Periplasmic binding protein-like II"/>
    <property type="match status" value="1"/>
</dbReference>
<keyword evidence="1" id="KW-0732">Signal</keyword>
<name>A0A6B0YVQ2_9CHLR</name>
<evidence type="ECO:0000256" key="1">
    <source>
        <dbReference type="SAM" id="SignalP"/>
    </source>
</evidence>
<dbReference type="Pfam" id="PF01547">
    <property type="entry name" value="SBP_bac_1"/>
    <property type="match status" value="1"/>
</dbReference>
<reference evidence="2" key="1">
    <citation type="submission" date="2019-09" db="EMBL/GenBank/DDBJ databases">
        <title>Characterisation of the sponge microbiome using genome-centric metagenomics.</title>
        <authorList>
            <person name="Engelberts J.P."/>
            <person name="Robbins S.J."/>
            <person name="De Goeij J.M."/>
            <person name="Aranda M."/>
            <person name="Bell S.C."/>
            <person name="Webster N.S."/>
        </authorList>
    </citation>
    <scope>NUCLEOTIDE SEQUENCE</scope>
    <source>
        <strain evidence="2">SB0664_bin_27</strain>
    </source>
</reference>
<comment type="caution">
    <text evidence="2">The sequence shown here is derived from an EMBL/GenBank/DDBJ whole genome shotgun (WGS) entry which is preliminary data.</text>
</comment>
<accession>A0A6B0YVQ2</accession>
<dbReference type="PROSITE" id="PS51318">
    <property type="entry name" value="TAT"/>
    <property type="match status" value="1"/>
</dbReference>
<dbReference type="EMBL" id="VXRG01000111">
    <property type="protein sequence ID" value="MXY94471.1"/>
    <property type="molecule type" value="Genomic_DNA"/>
</dbReference>
<organism evidence="2">
    <name type="scientific">Caldilineaceae bacterium SB0664_bin_27</name>
    <dbReference type="NCBI Taxonomy" id="2605260"/>
    <lineage>
        <taxon>Bacteria</taxon>
        <taxon>Bacillati</taxon>
        <taxon>Chloroflexota</taxon>
        <taxon>Caldilineae</taxon>
        <taxon>Caldilineales</taxon>
        <taxon>Caldilineaceae</taxon>
    </lineage>
</organism>
<protein>
    <submittedName>
        <fullName evidence="2">Extracellular solute-binding protein</fullName>
    </submittedName>
</protein>
<feature type="chain" id="PRO_5025586454" evidence="1">
    <location>
        <begin position="32"/>
        <end position="524"/>
    </location>
</feature>
<dbReference type="InterPro" id="IPR050490">
    <property type="entry name" value="Bact_solute-bd_prot1"/>
</dbReference>
<evidence type="ECO:0000313" key="2">
    <source>
        <dbReference type="EMBL" id="MXY94471.1"/>
    </source>
</evidence>
<feature type="signal peptide" evidence="1">
    <location>
        <begin position="1"/>
        <end position="31"/>
    </location>
</feature>
<proteinExistence type="predicted"/>
<dbReference type="AlphaFoldDB" id="A0A6B0YVQ2"/>
<sequence>MKGIHMTTQSRPTRRQFLQGVGMAATGAVLAACAPPVAAPAGDGGAMETPEIWFGTTNPCPGGGNPERTDAVRQLILEETGVLVNTNILPPGAAATEKLNLLLASGTQPLDLFVGNWPDFKGITLPMDDLLDVHGADILAGHSDLDWRMMKDFEGTTWGYPRLGLMGHTHFPYFRTDWLDEAGLEIPDTWDGMEHAYEAMKEMHDEAVIVAMGRRHLMYNTLGAFTDHGFSRWIDPADNMLKPPELQPGYQDWLAKMNEWWDNGWLQRESFANPDYRAMLKTLTIGVWLGWYSRMTIWWDQIRRDAGYEKEDYDFALKITGPAGVAKTNNAGSNSAYMIPRKSNHPEAVIKYANWIYEDGPDDVTNYLIASWGVPGEDWEWVDKEGKVARLHSAGSTVCEEKYSRDFQITLGLGPETWATAVKLQQDDGTIEWNRHWQHINTYWNQYDGGRMPVDFDVPYDRTAIRDAFPGEPDFERFVEEESIKFITGARPIVEWGNFVDEMNNAGLEQWSELYTQQYRLYHP</sequence>